<sequence>MSAISFFVSYGYNIESDGDAFVEKINAYMRVYQRILRPGEFLVDVFPILRYLPDWFPGAGFKRQAMEWNHNKETIHDVPFQRVKRDMAAGKAQPSFTSTLLEDLAFDPLAASKYNESNVKRAAGSIYTGGNDNTTSSIHTLLVAVLQFPGIQEKAQEELDRVIGRDRPPSIGDREDLPYCAAIVQEILRWQPATPFALPHALDQDEEFRGYVIPKGTTIMANVWGMTRDENFYPQPEEFIPERHLILDEKGTRLRETTRHLATWGFGRRVCPGSTLAEAVIFAGVISMLWACKISRPAGTEDFKIEYETYGVRWPKDFPVEFEPRFEGAMDILRSSIYDTDQ</sequence>
<dbReference type="PROSITE" id="PS00086">
    <property type="entry name" value="CYTOCHROME_P450"/>
    <property type="match status" value="1"/>
</dbReference>
<keyword evidence="8 10" id="KW-0503">Monooxygenase</keyword>
<protein>
    <submittedName>
        <fullName evidence="11">Cytochrome P450</fullName>
    </submittedName>
</protein>
<dbReference type="OrthoDB" id="2789670at2759"/>
<evidence type="ECO:0000256" key="1">
    <source>
        <dbReference type="ARBA" id="ARBA00001971"/>
    </source>
</evidence>
<keyword evidence="7 9" id="KW-0408">Iron</keyword>
<dbReference type="Proteomes" id="UP000076842">
    <property type="component" value="Unassembled WGS sequence"/>
</dbReference>
<dbReference type="InParanoid" id="A0A165GUH5"/>
<evidence type="ECO:0000256" key="5">
    <source>
        <dbReference type="ARBA" id="ARBA00022723"/>
    </source>
</evidence>
<gene>
    <name evidence="11" type="ORF">CALCODRAFT_516706</name>
</gene>
<evidence type="ECO:0000256" key="10">
    <source>
        <dbReference type="RuleBase" id="RU000461"/>
    </source>
</evidence>
<dbReference type="Pfam" id="PF00067">
    <property type="entry name" value="p450"/>
    <property type="match status" value="1"/>
</dbReference>
<dbReference type="PRINTS" id="PR00463">
    <property type="entry name" value="EP450I"/>
</dbReference>
<dbReference type="GO" id="GO:0005506">
    <property type="term" value="F:iron ion binding"/>
    <property type="evidence" value="ECO:0007669"/>
    <property type="project" value="InterPro"/>
</dbReference>
<evidence type="ECO:0000256" key="4">
    <source>
        <dbReference type="ARBA" id="ARBA00022617"/>
    </source>
</evidence>
<keyword evidence="12" id="KW-1185">Reference proteome</keyword>
<name>A0A165GUH5_9BASI</name>
<evidence type="ECO:0000256" key="9">
    <source>
        <dbReference type="PIRSR" id="PIRSR602401-1"/>
    </source>
</evidence>
<dbReference type="InterPro" id="IPR001128">
    <property type="entry name" value="Cyt_P450"/>
</dbReference>
<evidence type="ECO:0000256" key="7">
    <source>
        <dbReference type="ARBA" id="ARBA00023004"/>
    </source>
</evidence>
<dbReference type="STRING" id="1353952.A0A165GUH5"/>
<dbReference type="AlphaFoldDB" id="A0A165GUH5"/>
<dbReference type="PANTHER" id="PTHR46300">
    <property type="entry name" value="P450, PUTATIVE (EUROFUNG)-RELATED-RELATED"/>
    <property type="match status" value="1"/>
</dbReference>
<keyword evidence="5 9" id="KW-0479">Metal-binding</keyword>
<dbReference type="SUPFAM" id="SSF48264">
    <property type="entry name" value="Cytochrome P450"/>
    <property type="match status" value="1"/>
</dbReference>
<dbReference type="GO" id="GO:0020037">
    <property type="term" value="F:heme binding"/>
    <property type="evidence" value="ECO:0007669"/>
    <property type="project" value="InterPro"/>
</dbReference>
<dbReference type="Gene3D" id="1.10.630.10">
    <property type="entry name" value="Cytochrome P450"/>
    <property type="match status" value="1"/>
</dbReference>
<dbReference type="InterPro" id="IPR017972">
    <property type="entry name" value="Cyt_P450_CS"/>
</dbReference>
<dbReference type="PRINTS" id="PR00385">
    <property type="entry name" value="P450"/>
</dbReference>
<evidence type="ECO:0000256" key="3">
    <source>
        <dbReference type="ARBA" id="ARBA00010617"/>
    </source>
</evidence>
<dbReference type="EMBL" id="KV423950">
    <property type="protein sequence ID" value="KZT58492.1"/>
    <property type="molecule type" value="Genomic_DNA"/>
</dbReference>
<accession>A0A165GUH5</accession>
<dbReference type="GO" id="GO:0004497">
    <property type="term" value="F:monooxygenase activity"/>
    <property type="evidence" value="ECO:0007669"/>
    <property type="project" value="UniProtKB-KW"/>
</dbReference>
<evidence type="ECO:0000256" key="2">
    <source>
        <dbReference type="ARBA" id="ARBA00005179"/>
    </source>
</evidence>
<comment type="cofactor">
    <cofactor evidence="1 9">
        <name>heme</name>
        <dbReference type="ChEBI" id="CHEBI:30413"/>
    </cofactor>
</comment>
<evidence type="ECO:0000256" key="6">
    <source>
        <dbReference type="ARBA" id="ARBA00023002"/>
    </source>
</evidence>
<keyword evidence="6 10" id="KW-0560">Oxidoreductase</keyword>
<reference evidence="11 12" key="1">
    <citation type="journal article" date="2016" name="Mol. Biol. Evol.">
        <title>Comparative Genomics of Early-Diverging Mushroom-Forming Fungi Provides Insights into the Origins of Lignocellulose Decay Capabilities.</title>
        <authorList>
            <person name="Nagy L.G."/>
            <person name="Riley R."/>
            <person name="Tritt A."/>
            <person name="Adam C."/>
            <person name="Daum C."/>
            <person name="Floudas D."/>
            <person name="Sun H."/>
            <person name="Yadav J.S."/>
            <person name="Pangilinan J."/>
            <person name="Larsson K.H."/>
            <person name="Matsuura K."/>
            <person name="Barry K."/>
            <person name="Labutti K."/>
            <person name="Kuo R."/>
            <person name="Ohm R.A."/>
            <person name="Bhattacharya S.S."/>
            <person name="Shirouzu T."/>
            <person name="Yoshinaga Y."/>
            <person name="Martin F.M."/>
            <person name="Grigoriev I.V."/>
            <person name="Hibbett D.S."/>
        </authorList>
    </citation>
    <scope>NUCLEOTIDE SEQUENCE [LARGE SCALE GENOMIC DNA]</scope>
    <source>
        <strain evidence="11 12">HHB12733</strain>
    </source>
</reference>
<proteinExistence type="inferred from homology"/>
<comment type="similarity">
    <text evidence="3 10">Belongs to the cytochrome P450 family.</text>
</comment>
<dbReference type="GO" id="GO:0016705">
    <property type="term" value="F:oxidoreductase activity, acting on paired donors, with incorporation or reduction of molecular oxygen"/>
    <property type="evidence" value="ECO:0007669"/>
    <property type="project" value="InterPro"/>
</dbReference>
<feature type="binding site" description="axial binding residue" evidence="9">
    <location>
        <position position="271"/>
    </location>
    <ligand>
        <name>heme</name>
        <dbReference type="ChEBI" id="CHEBI:30413"/>
    </ligand>
    <ligandPart>
        <name>Fe</name>
        <dbReference type="ChEBI" id="CHEBI:18248"/>
    </ligandPart>
</feature>
<dbReference type="InterPro" id="IPR036396">
    <property type="entry name" value="Cyt_P450_sf"/>
</dbReference>
<organism evidence="11 12">
    <name type="scientific">Calocera cornea HHB12733</name>
    <dbReference type="NCBI Taxonomy" id="1353952"/>
    <lineage>
        <taxon>Eukaryota</taxon>
        <taxon>Fungi</taxon>
        <taxon>Dikarya</taxon>
        <taxon>Basidiomycota</taxon>
        <taxon>Agaricomycotina</taxon>
        <taxon>Dacrymycetes</taxon>
        <taxon>Dacrymycetales</taxon>
        <taxon>Dacrymycetaceae</taxon>
        <taxon>Calocera</taxon>
    </lineage>
</organism>
<dbReference type="InterPro" id="IPR050364">
    <property type="entry name" value="Cytochrome_P450_fung"/>
</dbReference>
<keyword evidence="4 9" id="KW-0349">Heme</keyword>
<evidence type="ECO:0000256" key="8">
    <source>
        <dbReference type="ARBA" id="ARBA00023033"/>
    </source>
</evidence>
<evidence type="ECO:0000313" key="12">
    <source>
        <dbReference type="Proteomes" id="UP000076842"/>
    </source>
</evidence>
<comment type="pathway">
    <text evidence="2">Secondary metabolite biosynthesis.</text>
</comment>
<evidence type="ECO:0000313" key="11">
    <source>
        <dbReference type="EMBL" id="KZT58492.1"/>
    </source>
</evidence>
<dbReference type="PANTHER" id="PTHR46300:SF7">
    <property type="entry name" value="P450, PUTATIVE (EUROFUNG)-RELATED"/>
    <property type="match status" value="1"/>
</dbReference>
<dbReference type="InterPro" id="IPR002401">
    <property type="entry name" value="Cyt_P450_E_grp-I"/>
</dbReference>